<keyword evidence="3" id="KW-0808">Transferase</keyword>
<protein>
    <submittedName>
        <fullName evidence="3">GNAT family N-acetyltransferase</fullName>
    </submittedName>
</protein>
<dbReference type="PROSITE" id="PS51186">
    <property type="entry name" value="GNAT"/>
    <property type="match status" value="1"/>
</dbReference>
<name>A0A212ACV4_9RHOB</name>
<organism evidence="3 4">
    <name type="scientific">Haematobacter genomosp. 1</name>
    <dbReference type="NCBI Taxonomy" id="366618"/>
    <lineage>
        <taxon>Bacteria</taxon>
        <taxon>Pseudomonadati</taxon>
        <taxon>Pseudomonadota</taxon>
        <taxon>Alphaproteobacteria</taxon>
        <taxon>Rhodobacterales</taxon>
        <taxon>Paracoccaceae</taxon>
        <taxon>Haematobacter</taxon>
    </lineage>
</organism>
<dbReference type="GO" id="GO:0046677">
    <property type="term" value="P:response to antibiotic"/>
    <property type="evidence" value="ECO:0007669"/>
    <property type="project" value="UniProtKB-KW"/>
</dbReference>
<sequence length="197" mass="21411">MPPPRSPRRRRRRPVIEARPPSATGSEAVTGIRLDPVTPADLPLLGSWLRLSHVRRWWDAPEEQLARIGERIGSPLISQQIASYYGQPFGYVQHYRLLDWPGGAGGLPEDTRGIDLLIGPSGRLGRGLGSGLLRALSARLFAEGVPALAGDPDPANIAAVRAFRRAGFRDYAAGSDMPPLMVLLANPTPDENDERQA</sequence>
<dbReference type="SUPFAM" id="SSF55729">
    <property type="entry name" value="Acyl-CoA N-acyltransferases (Nat)"/>
    <property type="match status" value="1"/>
</dbReference>
<evidence type="ECO:0000313" key="3">
    <source>
        <dbReference type="EMBL" id="OWJ78833.1"/>
    </source>
</evidence>
<reference evidence="3 4" key="1">
    <citation type="submission" date="2016-12" db="EMBL/GenBank/DDBJ databases">
        <title>Comparison of Traditional DNA-DNA Hybridization with In Silico Genomic Analysis.</title>
        <authorList>
            <person name="Nicholson A.C."/>
            <person name="Humrighouse B.W."/>
            <person name="Graziano J."/>
            <person name="Lasker B."/>
            <person name="Whitney A.M."/>
            <person name="Mcquiston J.R."/>
        </authorList>
    </citation>
    <scope>NUCLEOTIDE SEQUENCE [LARGE SCALE GENOMIC DNA]</scope>
    <source>
        <strain evidence="3 4">H2240</strain>
    </source>
</reference>
<feature type="domain" description="N-acetyltransferase" evidence="2">
    <location>
        <begin position="32"/>
        <end position="189"/>
    </location>
</feature>
<keyword evidence="1" id="KW-0046">Antibiotic resistance</keyword>
<dbReference type="GO" id="GO:0016410">
    <property type="term" value="F:N-acyltransferase activity"/>
    <property type="evidence" value="ECO:0007669"/>
    <property type="project" value="TreeGrafter"/>
</dbReference>
<dbReference type="AlphaFoldDB" id="A0A212ACV4"/>
<accession>A0A212ACV4</accession>
<keyword evidence="4" id="KW-1185">Reference proteome</keyword>
<dbReference type="PANTHER" id="PTHR31438">
    <property type="entry name" value="LYSINE N-ACYLTRANSFERASE C17G9.06C-RELATED"/>
    <property type="match status" value="1"/>
</dbReference>
<dbReference type="OrthoDB" id="9814648at2"/>
<dbReference type="Pfam" id="PF13523">
    <property type="entry name" value="Acetyltransf_8"/>
    <property type="match status" value="1"/>
</dbReference>
<gene>
    <name evidence="3" type="ORF">CDV49_06925</name>
</gene>
<dbReference type="Gene3D" id="3.40.630.30">
    <property type="match status" value="1"/>
</dbReference>
<dbReference type="InterPro" id="IPR016181">
    <property type="entry name" value="Acyl_CoA_acyltransferase"/>
</dbReference>
<dbReference type="EMBL" id="NIPW01000010">
    <property type="protein sequence ID" value="OWJ78833.1"/>
    <property type="molecule type" value="Genomic_DNA"/>
</dbReference>
<comment type="caution">
    <text evidence="3">The sequence shown here is derived from an EMBL/GenBank/DDBJ whole genome shotgun (WGS) entry which is preliminary data.</text>
</comment>
<evidence type="ECO:0000313" key="4">
    <source>
        <dbReference type="Proteomes" id="UP000196878"/>
    </source>
</evidence>
<evidence type="ECO:0000256" key="1">
    <source>
        <dbReference type="ARBA" id="ARBA00023251"/>
    </source>
</evidence>
<dbReference type="InterPro" id="IPR000182">
    <property type="entry name" value="GNAT_dom"/>
</dbReference>
<evidence type="ECO:0000259" key="2">
    <source>
        <dbReference type="PROSITE" id="PS51186"/>
    </source>
</evidence>
<proteinExistence type="predicted"/>
<dbReference type="Proteomes" id="UP000196878">
    <property type="component" value="Unassembled WGS sequence"/>
</dbReference>
<dbReference type="PANTHER" id="PTHR31438:SF1">
    <property type="entry name" value="LYSINE N-ACYLTRANSFERASE C17G9.06C-RELATED"/>
    <property type="match status" value="1"/>
</dbReference>